<dbReference type="Gene3D" id="3.40.1460.10">
    <property type="entry name" value="Nuclease A inhibitor-like"/>
    <property type="match status" value="1"/>
</dbReference>
<evidence type="ECO:0000313" key="1">
    <source>
        <dbReference type="EMBL" id="EXX74355.1"/>
    </source>
</evidence>
<keyword evidence="2" id="KW-1185">Reference proteome</keyword>
<dbReference type="InterPro" id="IPR036587">
    <property type="entry name" value="NucleaseA_inhib-like_sf"/>
</dbReference>
<name>A0A015K413_RHIIW</name>
<gene>
    <name evidence="1" type="ORF">RirG_051890</name>
</gene>
<dbReference type="EMBL" id="JEMT01012967">
    <property type="protein sequence ID" value="EXX74355.1"/>
    <property type="molecule type" value="Genomic_DNA"/>
</dbReference>
<dbReference type="OrthoDB" id="2329895at2759"/>
<dbReference type="AlphaFoldDB" id="A0A015K413"/>
<proteinExistence type="predicted"/>
<dbReference type="Pfam" id="PF07924">
    <property type="entry name" value="NuiA"/>
    <property type="match status" value="1"/>
</dbReference>
<organism evidence="1 2">
    <name type="scientific">Rhizophagus irregularis (strain DAOM 197198w)</name>
    <name type="common">Glomus intraradices</name>
    <dbReference type="NCBI Taxonomy" id="1432141"/>
    <lineage>
        <taxon>Eukaryota</taxon>
        <taxon>Fungi</taxon>
        <taxon>Fungi incertae sedis</taxon>
        <taxon>Mucoromycota</taxon>
        <taxon>Glomeromycotina</taxon>
        <taxon>Glomeromycetes</taxon>
        <taxon>Glomerales</taxon>
        <taxon>Glomeraceae</taxon>
        <taxon>Rhizophagus</taxon>
    </lineage>
</organism>
<dbReference type="HOGENOM" id="CLU_1409487_0_0_1"/>
<reference evidence="1 2" key="1">
    <citation type="submission" date="2014-02" db="EMBL/GenBank/DDBJ databases">
        <title>Single nucleus genome sequencing reveals high similarity among nuclei of an endomycorrhizal fungus.</title>
        <authorList>
            <person name="Lin K."/>
            <person name="Geurts R."/>
            <person name="Zhang Z."/>
            <person name="Limpens E."/>
            <person name="Saunders D.G."/>
            <person name="Mu D."/>
            <person name="Pang E."/>
            <person name="Cao H."/>
            <person name="Cha H."/>
            <person name="Lin T."/>
            <person name="Zhou Q."/>
            <person name="Shang Y."/>
            <person name="Li Y."/>
            <person name="Ivanov S."/>
            <person name="Sharma T."/>
            <person name="Velzen R.V."/>
            <person name="Ruijter N.D."/>
            <person name="Aanen D.K."/>
            <person name="Win J."/>
            <person name="Kamoun S."/>
            <person name="Bisseling T."/>
            <person name="Huang S."/>
        </authorList>
    </citation>
    <scope>NUCLEOTIDE SEQUENCE [LARGE SCALE GENOMIC DNA]</scope>
    <source>
        <strain evidence="2">DAOM197198w</strain>
    </source>
</reference>
<protein>
    <submittedName>
        <fullName evidence="1">Uncharacterized protein</fullName>
    </submittedName>
</protein>
<accession>A0A015K413</accession>
<dbReference type="Proteomes" id="UP000022910">
    <property type="component" value="Unassembled WGS sequence"/>
</dbReference>
<dbReference type="InterPro" id="IPR012489">
    <property type="entry name" value="NucleaseA_inhib-like"/>
</dbReference>
<sequence>MDRNEYLSFVEDYEQRTKQYVKPREEEQEPSTLTVQQEETTFPAEIQRIKETLLETSKHLLFISEGEEPYEFIFIPKEDITELPEDCTQFKSLIKQQDNNNLMIAEEELSSSESNNVLKFQEFFDPFTSEFAEDPYGQKDGYKELQKIIEATFHGKENVKVYKIGDYRRVGVYLVGVIKGVGIAGLKTFSIET</sequence>
<comment type="caution">
    <text evidence="1">The sequence shown here is derived from an EMBL/GenBank/DDBJ whole genome shotgun (WGS) entry which is preliminary data.</text>
</comment>
<dbReference type="SUPFAM" id="SSF82602">
    <property type="entry name" value="Nuclease A inhibitor (NuiA)"/>
    <property type="match status" value="1"/>
</dbReference>
<evidence type="ECO:0000313" key="2">
    <source>
        <dbReference type="Proteomes" id="UP000022910"/>
    </source>
</evidence>